<dbReference type="InterPro" id="IPR036034">
    <property type="entry name" value="PDZ_sf"/>
</dbReference>
<reference evidence="4" key="1">
    <citation type="submission" date="2023-01" db="EMBL/GenBank/DDBJ databases">
        <title>Genome assembly of the deep-sea coral Lophelia pertusa.</title>
        <authorList>
            <person name="Herrera S."/>
            <person name="Cordes E."/>
        </authorList>
    </citation>
    <scope>NUCLEOTIDE SEQUENCE</scope>
    <source>
        <strain evidence="4">USNM1676648</strain>
        <tissue evidence="4">Polyp</tissue>
    </source>
</reference>
<feature type="region of interest" description="Disordered" evidence="1">
    <location>
        <begin position="242"/>
        <end position="296"/>
    </location>
</feature>
<comment type="caution">
    <text evidence="4">The sequence shown here is derived from an EMBL/GenBank/DDBJ whole genome shotgun (WGS) entry which is preliminary data.</text>
</comment>
<dbReference type="InterPro" id="IPR001478">
    <property type="entry name" value="PDZ"/>
</dbReference>
<dbReference type="InterPro" id="IPR051707">
    <property type="entry name" value="PI-Interact_SigTrans_Reg"/>
</dbReference>
<dbReference type="Gene3D" id="2.30.29.30">
    <property type="entry name" value="Pleckstrin-homology domain (PH domain)/Phosphotyrosine-binding domain (PTB)"/>
    <property type="match status" value="1"/>
</dbReference>
<gene>
    <name evidence="4" type="ORF">OS493_014386</name>
</gene>
<feature type="compositionally biased region" description="Basic and acidic residues" evidence="1">
    <location>
        <begin position="287"/>
        <end position="296"/>
    </location>
</feature>
<evidence type="ECO:0000256" key="1">
    <source>
        <dbReference type="SAM" id="MobiDB-lite"/>
    </source>
</evidence>
<dbReference type="SUPFAM" id="SSF50729">
    <property type="entry name" value="PH domain-like"/>
    <property type="match status" value="1"/>
</dbReference>
<name>A0A9X0CL26_9CNID</name>
<dbReference type="CDD" id="cd00821">
    <property type="entry name" value="PH"/>
    <property type="match status" value="1"/>
</dbReference>
<dbReference type="EMBL" id="MU827308">
    <property type="protein sequence ID" value="KAJ7361746.1"/>
    <property type="molecule type" value="Genomic_DNA"/>
</dbReference>
<dbReference type="PANTHER" id="PTHR14336:SF8">
    <property type="entry name" value="PROTEIN OPY1"/>
    <property type="match status" value="1"/>
</dbReference>
<keyword evidence="5" id="KW-1185">Reference proteome</keyword>
<dbReference type="PANTHER" id="PTHR14336">
    <property type="entry name" value="TANDEM PH DOMAIN CONTAINING PROTEIN"/>
    <property type="match status" value="1"/>
</dbReference>
<dbReference type="CDD" id="cd00136">
    <property type="entry name" value="PDZ_canonical"/>
    <property type="match status" value="1"/>
</dbReference>
<organism evidence="4 5">
    <name type="scientific">Desmophyllum pertusum</name>
    <dbReference type="NCBI Taxonomy" id="174260"/>
    <lineage>
        <taxon>Eukaryota</taxon>
        <taxon>Metazoa</taxon>
        <taxon>Cnidaria</taxon>
        <taxon>Anthozoa</taxon>
        <taxon>Hexacorallia</taxon>
        <taxon>Scleractinia</taxon>
        <taxon>Caryophylliina</taxon>
        <taxon>Caryophylliidae</taxon>
        <taxon>Desmophyllum</taxon>
    </lineage>
</organism>
<evidence type="ECO:0008006" key="6">
    <source>
        <dbReference type="Google" id="ProtNLM"/>
    </source>
</evidence>
<accession>A0A9X0CL26</accession>
<feature type="domain" description="PDZ" evidence="3">
    <location>
        <begin position="136"/>
        <end position="216"/>
    </location>
</feature>
<dbReference type="Proteomes" id="UP001163046">
    <property type="component" value="Unassembled WGS sequence"/>
</dbReference>
<dbReference type="PROSITE" id="PS50106">
    <property type="entry name" value="PDZ"/>
    <property type="match status" value="1"/>
</dbReference>
<dbReference type="AlphaFoldDB" id="A0A9X0CL26"/>
<proteinExistence type="predicted"/>
<dbReference type="SMART" id="SM00233">
    <property type="entry name" value="PH"/>
    <property type="match status" value="1"/>
</dbReference>
<dbReference type="OrthoDB" id="5859304at2759"/>
<evidence type="ECO:0000259" key="2">
    <source>
        <dbReference type="PROSITE" id="PS50003"/>
    </source>
</evidence>
<sequence length="341" mass="38458">MAEQDMKMKRKRVIKEGILQKKTSLLKQWRPRFVVLNRQLLCTFKKEDDEKRGRTAEARIFLMDIESIEKFETKKRKHCFNLIVEGKPFFSFCCSSELDRELWVRSVQTAKENELKEEENDPVRRKSTKLTGGLKRITIPREKGQGLGCTIKNVGGVIFVNRILEDGPVSTSGILRPGDQILDINGIELGGRSVSEISEIIKGSPEVVVCTVKPSSDYRYCDTHASEHTEYAEIDLNSLKTKDDEDSGVLSKESSFDNQGESTDDQKTSSNSQWKRHSLPTVLPDSQKAETERNKEDSVNYLELNFPGMIAPVAEVIYHVPQGFPAGLIESGVTLQVLTSS</sequence>
<dbReference type="InterPro" id="IPR011993">
    <property type="entry name" value="PH-like_dom_sf"/>
</dbReference>
<evidence type="ECO:0000313" key="5">
    <source>
        <dbReference type="Proteomes" id="UP001163046"/>
    </source>
</evidence>
<dbReference type="InterPro" id="IPR001849">
    <property type="entry name" value="PH_domain"/>
</dbReference>
<dbReference type="SUPFAM" id="SSF50156">
    <property type="entry name" value="PDZ domain-like"/>
    <property type="match status" value="1"/>
</dbReference>
<feature type="compositionally biased region" description="Polar residues" evidence="1">
    <location>
        <begin position="252"/>
        <end position="261"/>
    </location>
</feature>
<evidence type="ECO:0000259" key="3">
    <source>
        <dbReference type="PROSITE" id="PS50106"/>
    </source>
</evidence>
<dbReference type="Gene3D" id="2.30.42.10">
    <property type="match status" value="1"/>
</dbReference>
<dbReference type="PROSITE" id="PS50003">
    <property type="entry name" value="PH_DOMAIN"/>
    <property type="match status" value="1"/>
</dbReference>
<dbReference type="Pfam" id="PF00595">
    <property type="entry name" value="PDZ"/>
    <property type="match status" value="1"/>
</dbReference>
<dbReference type="Pfam" id="PF00169">
    <property type="entry name" value="PH"/>
    <property type="match status" value="1"/>
</dbReference>
<dbReference type="SMART" id="SM00228">
    <property type="entry name" value="PDZ"/>
    <property type="match status" value="1"/>
</dbReference>
<feature type="domain" description="PH" evidence="2">
    <location>
        <begin position="12"/>
        <end position="112"/>
    </location>
</feature>
<evidence type="ECO:0000313" key="4">
    <source>
        <dbReference type="EMBL" id="KAJ7361746.1"/>
    </source>
</evidence>
<protein>
    <recommendedName>
        <fullName evidence="6">PH domain-containing protein</fullName>
    </recommendedName>
</protein>